<dbReference type="InterPro" id="IPR001611">
    <property type="entry name" value="Leu-rich_rpt"/>
</dbReference>
<dbReference type="HOGENOM" id="CLU_1027638_0_0_1"/>
<dbReference type="Gene3D" id="3.80.10.10">
    <property type="entry name" value="Ribonuclease Inhibitor"/>
    <property type="match status" value="1"/>
</dbReference>
<feature type="signal peptide" evidence="3">
    <location>
        <begin position="1"/>
        <end position="16"/>
    </location>
</feature>
<proteinExistence type="predicted"/>
<dbReference type="PANTHER" id="PTHR24366:SF96">
    <property type="entry name" value="LEUCINE RICH REPEAT CONTAINING 53"/>
    <property type="match status" value="1"/>
</dbReference>
<dbReference type="PANTHER" id="PTHR24366">
    <property type="entry name" value="IG(IMMUNOGLOBULIN) AND LRR(LEUCINE RICH REPEAT) DOMAINS"/>
    <property type="match status" value="1"/>
</dbReference>
<dbReference type="Proteomes" id="UP000002320">
    <property type="component" value="Unassembled WGS sequence"/>
</dbReference>
<dbReference type="EnsemblMetazoa" id="CPIJ004654-RA">
    <property type="protein sequence ID" value="CPIJ004654-PA"/>
    <property type="gene ID" value="CPIJ004654"/>
</dbReference>
<dbReference type="SUPFAM" id="SSF52058">
    <property type="entry name" value="L domain-like"/>
    <property type="match status" value="1"/>
</dbReference>
<dbReference type="VEuPathDB" id="VectorBase:CPIJ004654"/>
<dbReference type="Pfam" id="PF13855">
    <property type="entry name" value="LRR_8"/>
    <property type="match status" value="1"/>
</dbReference>
<evidence type="ECO:0000256" key="2">
    <source>
        <dbReference type="ARBA" id="ARBA00022737"/>
    </source>
</evidence>
<evidence type="ECO:0000313" key="5">
    <source>
        <dbReference type="EnsemblMetazoa" id="CPIJ004654-PA"/>
    </source>
</evidence>
<reference evidence="5" key="2">
    <citation type="submission" date="2020-05" db="UniProtKB">
        <authorList>
            <consortium name="EnsemblMetazoa"/>
        </authorList>
    </citation>
    <scope>IDENTIFICATION</scope>
    <source>
        <strain evidence="5">JHB</strain>
    </source>
</reference>
<evidence type="ECO:0000313" key="6">
    <source>
        <dbReference type="Proteomes" id="UP000002320"/>
    </source>
</evidence>
<dbReference type="KEGG" id="cqu:CpipJ_CPIJ004654"/>
<keyword evidence="6" id="KW-1185">Reference proteome</keyword>
<evidence type="ECO:0000313" key="4">
    <source>
        <dbReference type="EMBL" id="EDS42885.1"/>
    </source>
</evidence>
<gene>
    <name evidence="5" type="primary">6036096</name>
    <name evidence="4" type="ORF">CpipJ_CPIJ004654</name>
</gene>
<organism>
    <name type="scientific">Culex quinquefasciatus</name>
    <name type="common">Southern house mosquito</name>
    <name type="synonym">Culex pungens</name>
    <dbReference type="NCBI Taxonomy" id="7176"/>
    <lineage>
        <taxon>Eukaryota</taxon>
        <taxon>Metazoa</taxon>
        <taxon>Ecdysozoa</taxon>
        <taxon>Arthropoda</taxon>
        <taxon>Hexapoda</taxon>
        <taxon>Insecta</taxon>
        <taxon>Pterygota</taxon>
        <taxon>Neoptera</taxon>
        <taxon>Endopterygota</taxon>
        <taxon>Diptera</taxon>
        <taxon>Nematocera</taxon>
        <taxon>Culicoidea</taxon>
        <taxon>Culicidae</taxon>
        <taxon>Culicinae</taxon>
        <taxon>Culicini</taxon>
        <taxon>Culex</taxon>
        <taxon>Culex</taxon>
    </lineage>
</organism>
<dbReference type="EMBL" id="DS231882">
    <property type="protein sequence ID" value="EDS42885.1"/>
    <property type="molecule type" value="Genomic_DNA"/>
</dbReference>
<dbReference type="VEuPathDB" id="VectorBase:CQUJHB003870"/>
<dbReference type="InterPro" id="IPR032675">
    <property type="entry name" value="LRR_dom_sf"/>
</dbReference>
<dbReference type="OrthoDB" id="7741064at2759"/>
<name>B0WBV5_CULQU</name>
<keyword evidence="1" id="KW-0433">Leucine-rich repeat</keyword>
<keyword evidence="3" id="KW-0732">Signal</keyword>
<sequence length="271" mass="31354">MKALAFLICLFVVTLAADEETSKTLYFNEIESESDASKINFPNLKELSMIKCKINNLTMAMLYQLTNADKFTFIWGFVKVASMTPQFKYFAINQASIIARIRFFSIRTTLRHCQHISTFLKNLAYFRIEHNQIESVNAEDFNGLNKLKHMSLAYNRIARLSSSPAHPTVLPELYHFFLNENLLRNVSFADWSAPKLKQLHLNSNQLAIAQSVLEPFPKLQLLSVVKNPLNCGWLNFLKNEARAKNVYLEEYARCKETGESMEELIERIKRE</sequence>
<dbReference type="STRING" id="7176.B0WBV5"/>
<evidence type="ECO:0000256" key="1">
    <source>
        <dbReference type="ARBA" id="ARBA00022614"/>
    </source>
</evidence>
<keyword evidence="2" id="KW-0677">Repeat</keyword>
<evidence type="ECO:0008006" key="7">
    <source>
        <dbReference type="Google" id="ProtNLM"/>
    </source>
</evidence>
<dbReference type="OMA" id="LAYFRIE"/>
<feature type="chain" id="PRO_5014566619" description="Leucine-rich immune protein (Coil-less)" evidence="3">
    <location>
        <begin position="17"/>
        <end position="271"/>
    </location>
</feature>
<accession>B0WBV5</accession>
<dbReference type="InParanoid" id="B0WBV5"/>
<protein>
    <recommendedName>
        <fullName evidence="7">Leucine-rich immune protein (Coil-less)</fullName>
    </recommendedName>
</protein>
<evidence type="ECO:0000256" key="3">
    <source>
        <dbReference type="SAM" id="SignalP"/>
    </source>
</evidence>
<dbReference type="AlphaFoldDB" id="B0WBV5"/>
<reference evidence="4" key="1">
    <citation type="submission" date="2007-03" db="EMBL/GenBank/DDBJ databases">
        <title>Annotation of Culex pipiens quinquefasciatus.</title>
        <authorList>
            <consortium name="The Broad Institute Genome Sequencing Platform"/>
            <person name="Atkinson P.W."/>
            <person name="Hemingway J."/>
            <person name="Christensen B.M."/>
            <person name="Higgs S."/>
            <person name="Kodira C."/>
            <person name="Hannick L."/>
            <person name="Megy K."/>
            <person name="O'Leary S."/>
            <person name="Pearson M."/>
            <person name="Haas B.J."/>
            <person name="Mauceli E."/>
            <person name="Wortman J.R."/>
            <person name="Lee N.H."/>
            <person name="Guigo R."/>
            <person name="Stanke M."/>
            <person name="Alvarado L."/>
            <person name="Amedeo P."/>
            <person name="Antoine C.H."/>
            <person name="Arensburger P."/>
            <person name="Bidwell S.L."/>
            <person name="Crawford M."/>
            <person name="Camaro F."/>
            <person name="Devon K."/>
            <person name="Engels R."/>
            <person name="Hammond M."/>
            <person name="Howarth C."/>
            <person name="Koehrsen M."/>
            <person name="Lawson D."/>
            <person name="Montgomery P."/>
            <person name="Nene V."/>
            <person name="Nusbaum C."/>
            <person name="Puiu D."/>
            <person name="Romero-Severson J."/>
            <person name="Severson D.W."/>
            <person name="Shumway M."/>
            <person name="Sisk P."/>
            <person name="Stolte C."/>
            <person name="Zeng Q."/>
            <person name="Eisenstadt E."/>
            <person name="Fraser-Liggett C."/>
            <person name="Strausberg R."/>
            <person name="Galagan J."/>
            <person name="Birren B."/>
            <person name="Collins F.H."/>
        </authorList>
    </citation>
    <scope>NUCLEOTIDE SEQUENCE [LARGE SCALE GENOMIC DNA]</scope>
    <source>
        <strain evidence="4">JHB</strain>
    </source>
</reference>